<name>A0AAE9J353_CAEBR</name>
<dbReference type="EMBL" id="CP092620">
    <property type="protein sequence ID" value="UMM12591.1"/>
    <property type="molecule type" value="Genomic_DNA"/>
</dbReference>
<reference evidence="3 5" key="1">
    <citation type="submission" date="2022-04" db="EMBL/GenBank/DDBJ databases">
        <title>Chromosome-level reference genomes for two strains of Caenorhabditis briggsae: an improved platform for comparative genomics.</title>
        <authorList>
            <person name="Stevens L."/>
            <person name="Andersen E."/>
        </authorList>
    </citation>
    <scope>NUCLEOTIDE SEQUENCE [LARGE SCALE GENOMIC DNA]</scope>
    <source>
        <strain evidence="3">VX34</strain>
        <tissue evidence="3">Whole-organism</tissue>
    </source>
</reference>
<dbReference type="EMBL" id="CP090891">
    <property type="protein sequence ID" value="ULU11644.1"/>
    <property type="molecule type" value="Genomic_DNA"/>
</dbReference>
<evidence type="ECO:0000313" key="2">
    <source>
        <dbReference type="EMBL" id="ULU11644.1"/>
    </source>
</evidence>
<evidence type="ECO:0000313" key="3">
    <source>
        <dbReference type="EMBL" id="UMM12591.1"/>
    </source>
</evidence>
<sequence>MNVPSDAFYDKLSTHRDNNHPFDYSYMNMRDELSSSWFPYNSQIARALLRDKHVMFIGDSLVRGMYKDMLALLQTGNLSQIHELRVSNEDSIHGDKHVSLREHPDG</sequence>
<evidence type="ECO:0000313" key="5">
    <source>
        <dbReference type="Proteomes" id="UP000829354"/>
    </source>
</evidence>
<protein>
    <submittedName>
        <fullName evidence="3">Uncharacterized protein</fullName>
    </submittedName>
</protein>
<reference evidence="2 4" key="2">
    <citation type="submission" date="2022-05" db="EMBL/GenBank/DDBJ databases">
        <title>Chromosome-level reference genomes for two strains of Caenorhabditis briggsae: an improved platform for comparative genomics.</title>
        <authorList>
            <person name="Stevens L."/>
            <person name="Andersen E.C."/>
        </authorList>
    </citation>
    <scope>NUCLEOTIDE SEQUENCE [LARGE SCALE GENOMIC DNA]</scope>
    <source>
        <strain evidence="2">QX1410_ONT</strain>
        <tissue evidence="2">Whole-organism</tissue>
    </source>
</reference>
<comment type="similarity">
    <text evidence="1">Belongs to the PC-esterase family.</text>
</comment>
<evidence type="ECO:0000256" key="1">
    <source>
        <dbReference type="ARBA" id="ARBA00037957"/>
    </source>
</evidence>
<evidence type="ECO:0000313" key="4">
    <source>
        <dbReference type="Proteomes" id="UP000827892"/>
    </source>
</evidence>
<accession>A0AAE9J353</accession>
<keyword evidence="5" id="KW-1185">Reference proteome</keyword>
<dbReference type="PANTHER" id="PTHR14469:SF0">
    <property type="entry name" value="FAMILY WITH SEQUENCE SIMILARITY 113"/>
    <property type="match status" value="1"/>
</dbReference>
<dbReference type="Proteomes" id="UP000829354">
    <property type="component" value="Chromosome I"/>
</dbReference>
<organism evidence="3 5">
    <name type="scientific">Caenorhabditis briggsae</name>
    <dbReference type="NCBI Taxonomy" id="6238"/>
    <lineage>
        <taxon>Eukaryota</taxon>
        <taxon>Metazoa</taxon>
        <taxon>Ecdysozoa</taxon>
        <taxon>Nematoda</taxon>
        <taxon>Chromadorea</taxon>
        <taxon>Rhabditida</taxon>
        <taxon>Rhabditina</taxon>
        <taxon>Rhabditomorpha</taxon>
        <taxon>Rhabditoidea</taxon>
        <taxon>Rhabditidae</taxon>
        <taxon>Peloderinae</taxon>
        <taxon>Caenorhabditis</taxon>
    </lineage>
</organism>
<gene>
    <name evidence="2" type="ORF">L3Y34_015215</name>
    <name evidence="3" type="ORF">L5515_001291</name>
</gene>
<dbReference type="AlphaFoldDB" id="A0AAE9J353"/>
<proteinExistence type="inferred from homology"/>
<dbReference type="Proteomes" id="UP000827892">
    <property type="component" value="Chromosome I"/>
</dbReference>
<dbReference type="PANTHER" id="PTHR14469">
    <property type="entry name" value="SARCOMA ANTIGEN NY-SAR-23"/>
    <property type="match status" value="1"/>
</dbReference>